<comment type="caution">
    <text evidence="1">The sequence shown here is derived from an EMBL/GenBank/DDBJ whole genome shotgun (WGS) entry which is preliminary data.</text>
</comment>
<accession>A0A8X6FN13</accession>
<evidence type="ECO:0000313" key="2">
    <source>
        <dbReference type="Proteomes" id="UP000887116"/>
    </source>
</evidence>
<protein>
    <submittedName>
        <fullName evidence="1">Uncharacterized protein</fullName>
    </submittedName>
</protein>
<keyword evidence="2" id="KW-1185">Reference proteome</keyword>
<dbReference type="Proteomes" id="UP000887116">
    <property type="component" value="Unassembled WGS sequence"/>
</dbReference>
<reference evidence="1" key="1">
    <citation type="submission" date="2020-07" db="EMBL/GenBank/DDBJ databases">
        <title>Multicomponent nature underlies the extraordinary mechanical properties of spider dragline silk.</title>
        <authorList>
            <person name="Kono N."/>
            <person name="Nakamura H."/>
            <person name="Mori M."/>
            <person name="Yoshida Y."/>
            <person name="Ohtoshi R."/>
            <person name="Malay A.D."/>
            <person name="Moran D.A.P."/>
            <person name="Tomita M."/>
            <person name="Numata K."/>
            <person name="Arakawa K."/>
        </authorList>
    </citation>
    <scope>NUCLEOTIDE SEQUENCE</scope>
</reference>
<sequence>MLSEDVFSFRVGNDWEGNGSLMYGRLREKRTATAMERVARVVRLASEGGGIEEFAGQEEKSFGITPPSGCYARLVGVLGRSTPSFRPDDCSTREGGTLMGKWLGGLHGHLAKGLVLGLLRREGRL</sequence>
<dbReference type="AlphaFoldDB" id="A0A8X6FN13"/>
<evidence type="ECO:0000313" key="1">
    <source>
        <dbReference type="EMBL" id="GFQ84192.1"/>
    </source>
</evidence>
<name>A0A8X6FN13_TRICU</name>
<gene>
    <name evidence="1" type="ORF">TNCT_634431</name>
</gene>
<dbReference type="EMBL" id="BMAO01002902">
    <property type="protein sequence ID" value="GFQ84192.1"/>
    <property type="molecule type" value="Genomic_DNA"/>
</dbReference>
<organism evidence="1 2">
    <name type="scientific">Trichonephila clavata</name>
    <name type="common">Joro spider</name>
    <name type="synonym">Nephila clavata</name>
    <dbReference type="NCBI Taxonomy" id="2740835"/>
    <lineage>
        <taxon>Eukaryota</taxon>
        <taxon>Metazoa</taxon>
        <taxon>Ecdysozoa</taxon>
        <taxon>Arthropoda</taxon>
        <taxon>Chelicerata</taxon>
        <taxon>Arachnida</taxon>
        <taxon>Araneae</taxon>
        <taxon>Araneomorphae</taxon>
        <taxon>Entelegynae</taxon>
        <taxon>Araneoidea</taxon>
        <taxon>Nephilidae</taxon>
        <taxon>Trichonephila</taxon>
    </lineage>
</organism>
<proteinExistence type="predicted"/>